<dbReference type="Proteomes" id="UP000594262">
    <property type="component" value="Unplaced"/>
</dbReference>
<feature type="region of interest" description="Disordered" evidence="2">
    <location>
        <begin position="332"/>
        <end position="371"/>
    </location>
</feature>
<reference evidence="3" key="1">
    <citation type="submission" date="2021-01" db="UniProtKB">
        <authorList>
            <consortium name="EnsemblMetazoa"/>
        </authorList>
    </citation>
    <scope>IDENTIFICATION</scope>
</reference>
<dbReference type="EnsemblMetazoa" id="CLYHEMT021271.1">
    <property type="protein sequence ID" value="CLYHEMP021271.1"/>
    <property type="gene ID" value="CLYHEMG021271"/>
</dbReference>
<dbReference type="RefSeq" id="XP_066932866.1">
    <property type="nucleotide sequence ID" value="XM_067076765.1"/>
</dbReference>
<keyword evidence="4" id="KW-1185">Reference proteome</keyword>
<feature type="compositionally biased region" description="Basic and acidic residues" evidence="2">
    <location>
        <begin position="362"/>
        <end position="371"/>
    </location>
</feature>
<organism evidence="3 4">
    <name type="scientific">Clytia hemisphaerica</name>
    <dbReference type="NCBI Taxonomy" id="252671"/>
    <lineage>
        <taxon>Eukaryota</taxon>
        <taxon>Metazoa</taxon>
        <taxon>Cnidaria</taxon>
        <taxon>Hydrozoa</taxon>
        <taxon>Hydroidolina</taxon>
        <taxon>Leptothecata</taxon>
        <taxon>Obeliida</taxon>
        <taxon>Clytiidae</taxon>
        <taxon>Clytia</taxon>
    </lineage>
</organism>
<evidence type="ECO:0000313" key="3">
    <source>
        <dbReference type="EnsemblMetazoa" id="CLYHEMP021271.1"/>
    </source>
</evidence>
<feature type="region of interest" description="Disordered" evidence="2">
    <location>
        <begin position="268"/>
        <end position="290"/>
    </location>
</feature>
<evidence type="ECO:0000256" key="2">
    <source>
        <dbReference type="SAM" id="MobiDB-lite"/>
    </source>
</evidence>
<proteinExistence type="predicted"/>
<accession>A0A7M5XEQ0</accession>
<evidence type="ECO:0000313" key="4">
    <source>
        <dbReference type="Proteomes" id="UP000594262"/>
    </source>
</evidence>
<protein>
    <submittedName>
        <fullName evidence="3">Uncharacterized protein</fullName>
    </submittedName>
</protein>
<keyword evidence="1" id="KW-0175">Coiled coil</keyword>
<name>A0A7M5XEQ0_9CNID</name>
<dbReference type="AlphaFoldDB" id="A0A7M5XEQ0"/>
<evidence type="ECO:0000256" key="1">
    <source>
        <dbReference type="SAM" id="Coils"/>
    </source>
</evidence>
<feature type="compositionally biased region" description="Low complexity" evidence="2">
    <location>
        <begin position="268"/>
        <end position="278"/>
    </location>
</feature>
<dbReference type="OrthoDB" id="5969558at2759"/>
<feature type="coiled-coil region" evidence="1">
    <location>
        <begin position="215"/>
        <end position="242"/>
    </location>
</feature>
<feature type="compositionally biased region" description="Low complexity" evidence="2">
    <location>
        <begin position="339"/>
        <end position="352"/>
    </location>
</feature>
<sequence length="371" mass="43446">MANTRKKLFRKKSLSLESVQVDSMYSSSTSTSLSQQYSIDMSDMKYFDPLHSSYNESLIDGGHDEFGQKIRQFSKTIMACKSCGTQDNGNQQRRRTFHYTKQPYQEDYPSTQHDQHEVDYLKHEMEELRRDNNRMFLETTYLRKENNLYLKRLREEHILRERLMHQLDEQRHHQQNTQNSYQDIDSLNSKTLDSDLMREQLKAYRDDFNEEKRIRERYCRRNVELEHELEEAKRTMEIQQKKLICYAQIVSHPLHKLDVPLIYPSSGVNNKSHSASSSPPYPPCPQNNNNGRMPRIARIETKKYPASSSDHIIEATLMSGDLPTRIKRASSIDSCKDGLTNPSLSSTTNTKTQNSFTWSLHSSDDAPPKYS</sequence>
<dbReference type="GeneID" id="136820580"/>